<organism evidence="2 3">
    <name type="scientific">Pleodorina starrii</name>
    <dbReference type="NCBI Taxonomy" id="330485"/>
    <lineage>
        <taxon>Eukaryota</taxon>
        <taxon>Viridiplantae</taxon>
        <taxon>Chlorophyta</taxon>
        <taxon>core chlorophytes</taxon>
        <taxon>Chlorophyceae</taxon>
        <taxon>CS clade</taxon>
        <taxon>Chlamydomonadales</taxon>
        <taxon>Volvocaceae</taxon>
        <taxon>Pleodorina</taxon>
    </lineage>
</organism>
<dbReference type="EMBL" id="BRXU01000008">
    <property type="protein sequence ID" value="GLC53498.1"/>
    <property type="molecule type" value="Genomic_DNA"/>
</dbReference>
<feature type="region of interest" description="Disordered" evidence="1">
    <location>
        <begin position="59"/>
        <end position="147"/>
    </location>
</feature>
<feature type="region of interest" description="Disordered" evidence="1">
    <location>
        <begin position="189"/>
        <end position="227"/>
    </location>
</feature>
<keyword evidence="3" id="KW-1185">Reference proteome</keyword>
<feature type="compositionally biased region" description="Polar residues" evidence="1">
    <location>
        <begin position="81"/>
        <end position="90"/>
    </location>
</feature>
<evidence type="ECO:0000313" key="2">
    <source>
        <dbReference type="EMBL" id="GLC53498.1"/>
    </source>
</evidence>
<feature type="compositionally biased region" description="Low complexity" evidence="1">
    <location>
        <begin position="275"/>
        <end position="290"/>
    </location>
</feature>
<reference evidence="2 3" key="1">
    <citation type="journal article" date="2023" name="Commun. Biol.">
        <title>Reorganization of the ancestral sex-determining regions during the evolution of trioecy in Pleodorina starrii.</title>
        <authorList>
            <person name="Takahashi K."/>
            <person name="Suzuki S."/>
            <person name="Kawai-Toyooka H."/>
            <person name="Yamamoto K."/>
            <person name="Hamaji T."/>
            <person name="Ootsuki R."/>
            <person name="Yamaguchi H."/>
            <person name="Kawachi M."/>
            <person name="Higashiyama T."/>
            <person name="Nozaki H."/>
        </authorList>
    </citation>
    <scope>NUCLEOTIDE SEQUENCE [LARGE SCALE GENOMIC DNA]</scope>
    <source>
        <strain evidence="2 3">NIES-4479</strain>
    </source>
</reference>
<sequence length="324" mass="32915">MPAVDLVDSIIEAAGLAITRCSAEAAARELPWDGYGGLVRICDDDSLREQGVVRAAPRHPRALGLKQQQQQQPIPQPLGHETSQPFSQPAVQPPKAEPHTRPTAGLFGTEPAGAVASPMTPSRGSGPLGSAMAGGSLHAPSAVPAPPGATCSPIAAAGGAGGAVQAGAVAGRAAHRRVPSWVQEYVLADAGAGGGGEEDASSSNNGPPARGGGGGIGGGPVATTSLAMGAGGLTGRVVVSGQELVSALSQPLQPAQPQPQPQQQELHQKLHQELHQLQQVHHQLLQQQRHQTARARSVQKAAGDPDLSWVAQLPSPPANKAVRK</sequence>
<evidence type="ECO:0000313" key="3">
    <source>
        <dbReference type="Proteomes" id="UP001165080"/>
    </source>
</evidence>
<dbReference type="Proteomes" id="UP001165080">
    <property type="component" value="Unassembled WGS sequence"/>
</dbReference>
<evidence type="ECO:0000256" key="1">
    <source>
        <dbReference type="SAM" id="MobiDB-lite"/>
    </source>
</evidence>
<feature type="region of interest" description="Disordered" evidence="1">
    <location>
        <begin position="248"/>
        <end position="324"/>
    </location>
</feature>
<dbReference type="AlphaFoldDB" id="A0A9W6BKF3"/>
<gene>
    <name evidence="2" type="primary">PLEST006997</name>
    <name evidence="2" type="ORF">PLESTB_000756100</name>
</gene>
<name>A0A9W6BKF3_9CHLO</name>
<proteinExistence type="predicted"/>
<protein>
    <submittedName>
        <fullName evidence="2">Uncharacterized protein</fullName>
    </submittedName>
</protein>
<feature type="compositionally biased region" description="Gly residues" evidence="1">
    <location>
        <begin position="209"/>
        <end position="220"/>
    </location>
</feature>
<accession>A0A9W6BKF3</accession>
<comment type="caution">
    <text evidence="2">The sequence shown here is derived from an EMBL/GenBank/DDBJ whole genome shotgun (WGS) entry which is preliminary data.</text>
</comment>